<organism evidence="2 3">
    <name type="scientific">Trema orientale</name>
    <name type="common">Charcoal tree</name>
    <name type="synonym">Celtis orientalis</name>
    <dbReference type="NCBI Taxonomy" id="63057"/>
    <lineage>
        <taxon>Eukaryota</taxon>
        <taxon>Viridiplantae</taxon>
        <taxon>Streptophyta</taxon>
        <taxon>Embryophyta</taxon>
        <taxon>Tracheophyta</taxon>
        <taxon>Spermatophyta</taxon>
        <taxon>Magnoliopsida</taxon>
        <taxon>eudicotyledons</taxon>
        <taxon>Gunneridae</taxon>
        <taxon>Pentapetalae</taxon>
        <taxon>rosids</taxon>
        <taxon>fabids</taxon>
        <taxon>Rosales</taxon>
        <taxon>Cannabaceae</taxon>
        <taxon>Trema</taxon>
    </lineage>
</organism>
<dbReference type="Proteomes" id="UP000237000">
    <property type="component" value="Unassembled WGS sequence"/>
</dbReference>
<dbReference type="AlphaFoldDB" id="A0A2P5FB65"/>
<evidence type="ECO:0000256" key="1">
    <source>
        <dbReference type="SAM" id="MobiDB-lite"/>
    </source>
</evidence>
<name>A0A2P5FB65_TREOI</name>
<proteinExistence type="predicted"/>
<comment type="caution">
    <text evidence="2">The sequence shown here is derived from an EMBL/GenBank/DDBJ whole genome shotgun (WGS) entry which is preliminary data.</text>
</comment>
<evidence type="ECO:0000313" key="3">
    <source>
        <dbReference type="Proteomes" id="UP000237000"/>
    </source>
</evidence>
<gene>
    <name evidence="2" type="ORF">TorRG33x02_092280</name>
</gene>
<protein>
    <submittedName>
        <fullName evidence="2">Uncharacterized protein</fullName>
    </submittedName>
</protein>
<dbReference type="EMBL" id="JXTC01000047">
    <property type="protein sequence ID" value="PON95029.1"/>
    <property type="molecule type" value="Genomic_DNA"/>
</dbReference>
<accession>A0A2P5FB65</accession>
<sequence length="87" mass="10231">MNPAHNGILIQIQYSSFPRLVQQNPARRNSRFLHQRRLTLHRDQKPISTHVLKNQPLPVLQHQEKKKKTQTKPNSPSQAKPSYILMF</sequence>
<dbReference type="InParanoid" id="A0A2P5FB65"/>
<dbReference type="OrthoDB" id="10346810at2759"/>
<keyword evidence="3" id="KW-1185">Reference proteome</keyword>
<evidence type="ECO:0000313" key="2">
    <source>
        <dbReference type="EMBL" id="PON95029.1"/>
    </source>
</evidence>
<reference evidence="3" key="1">
    <citation type="submission" date="2016-06" db="EMBL/GenBank/DDBJ databases">
        <title>Parallel loss of symbiosis genes in relatives of nitrogen-fixing non-legume Parasponia.</title>
        <authorList>
            <person name="Van Velzen R."/>
            <person name="Holmer R."/>
            <person name="Bu F."/>
            <person name="Rutten L."/>
            <person name="Van Zeijl A."/>
            <person name="Liu W."/>
            <person name="Santuari L."/>
            <person name="Cao Q."/>
            <person name="Sharma T."/>
            <person name="Shen D."/>
            <person name="Roswanjaya Y."/>
            <person name="Wardhani T."/>
            <person name="Kalhor M.S."/>
            <person name="Jansen J."/>
            <person name="Van den Hoogen J."/>
            <person name="Gungor B."/>
            <person name="Hartog M."/>
            <person name="Hontelez J."/>
            <person name="Verver J."/>
            <person name="Yang W.-C."/>
            <person name="Schijlen E."/>
            <person name="Repin R."/>
            <person name="Schilthuizen M."/>
            <person name="Schranz E."/>
            <person name="Heidstra R."/>
            <person name="Miyata K."/>
            <person name="Fedorova E."/>
            <person name="Kohlen W."/>
            <person name="Bisseling T."/>
            <person name="Smit S."/>
            <person name="Geurts R."/>
        </authorList>
    </citation>
    <scope>NUCLEOTIDE SEQUENCE [LARGE SCALE GENOMIC DNA]</scope>
    <source>
        <strain evidence="3">cv. RG33-2</strain>
    </source>
</reference>
<feature type="region of interest" description="Disordered" evidence="1">
    <location>
        <begin position="44"/>
        <end position="87"/>
    </location>
</feature>